<evidence type="ECO:0000313" key="4">
    <source>
        <dbReference type="EMBL" id="MET3693427.1"/>
    </source>
</evidence>
<protein>
    <submittedName>
        <fullName evidence="4">Dienelactone hydrolase</fullName>
    </submittedName>
</protein>
<keyword evidence="2" id="KW-0732">Signal</keyword>
<evidence type="ECO:0000256" key="1">
    <source>
        <dbReference type="ARBA" id="ARBA00022801"/>
    </source>
</evidence>
<feature type="domain" description="Dienelactone hydrolase" evidence="3">
    <location>
        <begin position="69"/>
        <end position="258"/>
    </location>
</feature>
<dbReference type="SUPFAM" id="SSF53474">
    <property type="entry name" value="alpha/beta-Hydrolases"/>
    <property type="match status" value="1"/>
</dbReference>
<keyword evidence="5" id="KW-1185">Reference proteome</keyword>
<dbReference type="Proteomes" id="UP001549145">
    <property type="component" value="Unassembled WGS sequence"/>
</dbReference>
<dbReference type="InterPro" id="IPR050261">
    <property type="entry name" value="FrsA_esterase"/>
</dbReference>
<dbReference type="GO" id="GO:0016787">
    <property type="term" value="F:hydrolase activity"/>
    <property type="evidence" value="ECO:0007669"/>
    <property type="project" value="UniProtKB-KW"/>
</dbReference>
<dbReference type="RefSeq" id="WP_238276615.1">
    <property type="nucleotide sequence ID" value="NZ_BPQL01000017.1"/>
</dbReference>
<gene>
    <name evidence="4" type="ORF">ABID43_002977</name>
</gene>
<name>A0ABV2L7W1_9HYPH</name>
<dbReference type="InterPro" id="IPR029058">
    <property type="entry name" value="AB_hydrolase_fold"/>
</dbReference>
<dbReference type="PANTHER" id="PTHR22946">
    <property type="entry name" value="DIENELACTONE HYDROLASE DOMAIN-CONTAINING PROTEIN-RELATED"/>
    <property type="match status" value="1"/>
</dbReference>
<feature type="chain" id="PRO_5046357465" evidence="2">
    <location>
        <begin position="21"/>
        <end position="325"/>
    </location>
</feature>
<accession>A0ABV2L7W1</accession>
<feature type="signal peptide" evidence="2">
    <location>
        <begin position="1"/>
        <end position="20"/>
    </location>
</feature>
<dbReference type="Gene3D" id="3.40.50.1820">
    <property type="entry name" value="alpha/beta hydrolase"/>
    <property type="match status" value="1"/>
</dbReference>
<dbReference type="PANTHER" id="PTHR22946:SF9">
    <property type="entry name" value="POLYKETIDE TRANSFERASE AF380"/>
    <property type="match status" value="1"/>
</dbReference>
<dbReference type="Pfam" id="PF01738">
    <property type="entry name" value="DLH"/>
    <property type="match status" value="1"/>
</dbReference>
<dbReference type="EMBL" id="JBEPMM010000008">
    <property type="protein sequence ID" value="MET3693427.1"/>
    <property type="molecule type" value="Genomic_DNA"/>
</dbReference>
<keyword evidence="1 4" id="KW-0378">Hydrolase</keyword>
<comment type="caution">
    <text evidence="4">The sequence shown here is derived from an EMBL/GenBank/DDBJ whole genome shotgun (WGS) entry which is preliminary data.</text>
</comment>
<organism evidence="4 5">
    <name type="scientific">Methylobacterium goesingense</name>
    <dbReference type="NCBI Taxonomy" id="243690"/>
    <lineage>
        <taxon>Bacteria</taxon>
        <taxon>Pseudomonadati</taxon>
        <taxon>Pseudomonadota</taxon>
        <taxon>Alphaproteobacteria</taxon>
        <taxon>Hyphomicrobiales</taxon>
        <taxon>Methylobacteriaceae</taxon>
        <taxon>Methylobacterium</taxon>
    </lineage>
</organism>
<sequence>MRNLRFGLIALACLTGPVHADPGADYAPRVEIRPFESLTLSDTQFLTGRSEGAKPVTLAGTLRIARAGTERLPTVILVHGSGGIGGNIEYWQRMLGAKGYSTFAIDAFSGRGLTSVNTNQALVGRTNLILDIYRALDLLAKHPRVDPERVAIMGFSRGGQAALYSSLTRFDAAWNRSGIRPAAYLPIYPDCSIAFLGDTEVAARPIRILAGGADDYNPAAFCTGYVERLKAAGRDVAMTIYPNGQHVFDNPIGPTIPTVAAGAQTVRNCALREEAGGVIANTQTGKPFAYTDACVEAGPHIGSDAALRDAALAATLTNLGAAFGR</sequence>
<evidence type="ECO:0000313" key="5">
    <source>
        <dbReference type="Proteomes" id="UP001549145"/>
    </source>
</evidence>
<evidence type="ECO:0000259" key="3">
    <source>
        <dbReference type="Pfam" id="PF01738"/>
    </source>
</evidence>
<dbReference type="InterPro" id="IPR002925">
    <property type="entry name" value="Dienelactn_hydro"/>
</dbReference>
<reference evidence="4 5" key="1">
    <citation type="submission" date="2024-06" db="EMBL/GenBank/DDBJ databases">
        <title>Genomic Encyclopedia of Type Strains, Phase IV (KMG-IV): sequencing the most valuable type-strain genomes for metagenomic binning, comparative biology and taxonomic classification.</title>
        <authorList>
            <person name="Goeker M."/>
        </authorList>
    </citation>
    <scope>NUCLEOTIDE SEQUENCE [LARGE SCALE GENOMIC DNA]</scope>
    <source>
        <strain evidence="4 5">DSM 21331</strain>
    </source>
</reference>
<evidence type="ECO:0000256" key="2">
    <source>
        <dbReference type="SAM" id="SignalP"/>
    </source>
</evidence>
<proteinExistence type="predicted"/>